<sequence>METKIQKIAELINERDRGWYTLKPEFDRILGSNSASELLNELESELNNFSKGKQPHYCLIFYLALLSIITEKNELQALAKIIGGKNSYRLMKNGLKIFLSAKSSNFKYEGKLLDDRYKNKYAFVDFFSGRVPDYEMELRGYLNIFELIYEENKQSFWELLGSDRQNVIALCLLLNGHLPIKYQELVPFLMSKDELKANGAFFYIMNHFSYLVRKYEYEQTKENGHLLQEEVNKLKEIFAQLPTERRMHFIVNYLFQEQVYPNFFAEELKTLNINKIMKELEKQDLNNLVKLLRIKEFIRILERVEIERVFTKHFLNWIKNDANTYTWNSSKETVKDILALLKDVTKKEMMLDLAAFRSTLFISSFDRQVRYSLYLKDEGKKQVIEEIRRW</sequence>
<evidence type="ECO:0000313" key="1">
    <source>
        <dbReference type="EMBL" id="OAH54618.1"/>
    </source>
</evidence>
<dbReference type="Proteomes" id="UP000077271">
    <property type="component" value="Unassembled WGS sequence"/>
</dbReference>
<proteinExistence type="predicted"/>
<accession>A0A177KMG7</accession>
<dbReference type="OrthoDB" id="2963651at2"/>
<evidence type="ECO:0000313" key="2">
    <source>
        <dbReference type="Proteomes" id="UP000077271"/>
    </source>
</evidence>
<comment type="caution">
    <text evidence="1">The sequence shown here is derived from an EMBL/GenBank/DDBJ whole genome shotgun (WGS) entry which is preliminary data.</text>
</comment>
<reference evidence="1 2" key="1">
    <citation type="submission" date="2016-01" db="EMBL/GenBank/DDBJ databases">
        <title>Investigation of taxonomic status of Bacillus aminovorans.</title>
        <authorList>
            <person name="Verma A."/>
            <person name="Pal Y."/>
            <person name="Krishnamurthi S."/>
        </authorList>
    </citation>
    <scope>NUCLEOTIDE SEQUENCE [LARGE SCALE GENOMIC DNA]</scope>
    <source>
        <strain evidence="1 2">DSM 4337</strain>
    </source>
</reference>
<organism evidence="1 2">
    <name type="scientific">Domibacillus aminovorans</name>
    <dbReference type="NCBI Taxonomy" id="29332"/>
    <lineage>
        <taxon>Bacteria</taxon>
        <taxon>Bacillati</taxon>
        <taxon>Bacillota</taxon>
        <taxon>Bacilli</taxon>
        <taxon>Bacillales</taxon>
        <taxon>Bacillaceae</taxon>
        <taxon>Domibacillus</taxon>
    </lineage>
</organism>
<dbReference type="AlphaFoldDB" id="A0A177KMG7"/>
<protein>
    <submittedName>
        <fullName evidence="1">Uncharacterized protein</fullName>
    </submittedName>
</protein>
<name>A0A177KMG7_9BACI</name>
<gene>
    <name evidence="1" type="ORF">AWH48_08485</name>
</gene>
<dbReference type="EMBL" id="LQWZ01000033">
    <property type="protein sequence ID" value="OAH54618.1"/>
    <property type="molecule type" value="Genomic_DNA"/>
</dbReference>
<dbReference type="RefSeq" id="WP_063975210.1">
    <property type="nucleotide sequence ID" value="NZ_LQWZ01000033.1"/>
</dbReference>